<keyword evidence="9" id="KW-1185">Reference proteome</keyword>
<evidence type="ECO:0000259" key="7">
    <source>
        <dbReference type="Pfam" id="PF20684"/>
    </source>
</evidence>
<feature type="domain" description="Rhodopsin" evidence="7">
    <location>
        <begin position="4"/>
        <end position="180"/>
    </location>
</feature>
<evidence type="ECO:0000313" key="8">
    <source>
        <dbReference type="EMBL" id="PWW79825.1"/>
    </source>
</evidence>
<comment type="similarity">
    <text evidence="5">Belongs to the SAT4 family.</text>
</comment>
<evidence type="ECO:0000256" key="4">
    <source>
        <dbReference type="ARBA" id="ARBA00023136"/>
    </source>
</evidence>
<dbReference type="AlphaFoldDB" id="A0A317SZG2"/>
<dbReference type="PANTHER" id="PTHR33048:SF123">
    <property type="entry name" value="INTEGRAL MEMBRANE PROTEIN"/>
    <property type="match status" value="1"/>
</dbReference>
<evidence type="ECO:0000256" key="3">
    <source>
        <dbReference type="ARBA" id="ARBA00022989"/>
    </source>
</evidence>
<name>A0A317SZG2_9PEZI</name>
<feature type="transmembrane region" description="Helical" evidence="6">
    <location>
        <begin position="149"/>
        <end position="171"/>
    </location>
</feature>
<dbReference type="EMBL" id="PYWC01000006">
    <property type="protein sequence ID" value="PWW79825.1"/>
    <property type="molecule type" value="Genomic_DNA"/>
</dbReference>
<dbReference type="STRING" id="42249.A0A317SZG2"/>
<feature type="transmembrane region" description="Helical" evidence="6">
    <location>
        <begin position="6"/>
        <end position="26"/>
    </location>
</feature>
<keyword evidence="3 6" id="KW-1133">Transmembrane helix</keyword>
<evidence type="ECO:0000256" key="2">
    <source>
        <dbReference type="ARBA" id="ARBA00022692"/>
    </source>
</evidence>
<feature type="transmembrane region" description="Helical" evidence="6">
    <location>
        <begin position="38"/>
        <end position="59"/>
    </location>
</feature>
<dbReference type="PANTHER" id="PTHR33048">
    <property type="entry name" value="PTH11-LIKE INTEGRAL MEMBRANE PROTEIN (AFU_ORTHOLOGUE AFUA_5G11245)"/>
    <property type="match status" value="1"/>
</dbReference>
<sequence length="265" mass="28594">LKVWYVYQIVYLITLFFVKISILAFYRRLSPALGYQTAIKVVAGAVTVYTIAMVFVNAFECPKDPTLAWAPTFPKDCNNLVPVYYAQAGFNIFSDVVILVLPLPSLIRLQVSKRKRTALVAIFCVGSIAVVASIARINALYIFQNSKDIPYDAIFILIWSQVEINVAIISASAPGILPLAKSIAGGSTTGKSSGYSHPVSPKNQTCHIALKPFGGTNRGGSATSDVTGGRGALNESEENIVTKSGIIRTTDVRVEMGRTGNQGWA</sequence>
<comment type="caution">
    <text evidence="8">The sequence shown here is derived from an EMBL/GenBank/DDBJ whole genome shotgun (WGS) entry which is preliminary data.</text>
</comment>
<evidence type="ECO:0000313" key="9">
    <source>
        <dbReference type="Proteomes" id="UP000246991"/>
    </source>
</evidence>
<protein>
    <recommendedName>
        <fullName evidence="7">Rhodopsin domain-containing protein</fullName>
    </recommendedName>
</protein>
<proteinExistence type="inferred from homology"/>
<feature type="transmembrane region" description="Helical" evidence="6">
    <location>
        <begin position="119"/>
        <end position="143"/>
    </location>
</feature>
<reference evidence="8 9" key="1">
    <citation type="submission" date="2018-03" db="EMBL/GenBank/DDBJ databases">
        <title>Genomes of Pezizomycetes fungi and the evolution of truffles.</title>
        <authorList>
            <person name="Murat C."/>
            <person name="Payen T."/>
            <person name="Noel B."/>
            <person name="Kuo A."/>
            <person name="Martin F.M."/>
        </authorList>
    </citation>
    <scope>NUCLEOTIDE SEQUENCE [LARGE SCALE GENOMIC DNA]</scope>
    <source>
        <strain evidence="8">091103-1</strain>
    </source>
</reference>
<evidence type="ECO:0000256" key="6">
    <source>
        <dbReference type="SAM" id="Phobius"/>
    </source>
</evidence>
<dbReference type="Pfam" id="PF20684">
    <property type="entry name" value="Fung_rhodopsin"/>
    <property type="match status" value="1"/>
</dbReference>
<evidence type="ECO:0000256" key="5">
    <source>
        <dbReference type="ARBA" id="ARBA00038359"/>
    </source>
</evidence>
<feature type="transmembrane region" description="Helical" evidence="6">
    <location>
        <begin position="84"/>
        <end position="107"/>
    </location>
</feature>
<dbReference type="Proteomes" id="UP000246991">
    <property type="component" value="Unassembled WGS sequence"/>
</dbReference>
<keyword evidence="2 6" id="KW-0812">Transmembrane</keyword>
<dbReference type="OrthoDB" id="3934549at2759"/>
<gene>
    <name evidence="8" type="ORF">C7212DRAFT_157847</name>
</gene>
<comment type="subcellular location">
    <subcellularLocation>
        <location evidence="1">Membrane</location>
        <topology evidence="1">Multi-pass membrane protein</topology>
    </subcellularLocation>
</comment>
<dbReference type="GO" id="GO:0016020">
    <property type="term" value="C:membrane"/>
    <property type="evidence" value="ECO:0007669"/>
    <property type="project" value="UniProtKB-SubCell"/>
</dbReference>
<feature type="non-terminal residue" evidence="8">
    <location>
        <position position="1"/>
    </location>
</feature>
<dbReference type="InterPro" id="IPR052337">
    <property type="entry name" value="SAT4-like"/>
</dbReference>
<organism evidence="8 9">
    <name type="scientific">Tuber magnatum</name>
    <name type="common">white Piedmont truffle</name>
    <dbReference type="NCBI Taxonomy" id="42249"/>
    <lineage>
        <taxon>Eukaryota</taxon>
        <taxon>Fungi</taxon>
        <taxon>Dikarya</taxon>
        <taxon>Ascomycota</taxon>
        <taxon>Pezizomycotina</taxon>
        <taxon>Pezizomycetes</taxon>
        <taxon>Pezizales</taxon>
        <taxon>Tuberaceae</taxon>
        <taxon>Tuber</taxon>
    </lineage>
</organism>
<evidence type="ECO:0000256" key="1">
    <source>
        <dbReference type="ARBA" id="ARBA00004141"/>
    </source>
</evidence>
<accession>A0A317SZG2</accession>
<dbReference type="InterPro" id="IPR049326">
    <property type="entry name" value="Rhodopsin_dom_fungi"/>
</dbReference>
<keyword evidence="4 6" id="KW-0472">Membrane</keyword>